<keyword evidence="3" id="KW-1185">Reference proteome</keyword>
<protein>
    <submittedName>
        <fullName evidence="2">Uncharacterized protein</fullName>
    </submittedName>
</protein>
<feature type="compositionally biased region" description="Acidic residues" evidence="1">
    <location>
        <begin position="128"/>
        <end position="141"/>
    </location>
</feature>
<name>A0ABU6ZME8_9FABA</name>
<gene>
    <name evidence="2" type="ORF">PIB30_070944</name>
</gene>
<reference evidence="2 3" key="1">
    <citation type="journal article" date="2023" name="Plants (Basel)">
        <title>Bridging the Gap: Combining Genomics and Transcriptomics Approaches to Understand Stylosanthes scabra, an Orphan Legume from the Brazilian Caatinga.</title>
        <authorList>
            <person name="Ferreira-Neto J.R.C."/>
            <person name="da Silva M.D."/>
            <person name="Binneck E."/>
            <person name="de Melo N.F."/>
            <person name="da Silva R.H."/>
            <person name="de Melo A.L.T.M."/>
            <person name="Pandolfi V."/>
            <person name="Bustamante F.O."/>
            <person name="Brasileiro-Vidal A.C."/>
            <person name="Benko-Iseppon A.M."/>
        </authorList>
    </citation>
    <scope>NUCLEOTIDE SEQUENCE [LARGE SCALE GENOMIC DNA]</scope>
    <source>
        <tissue evidence="2">Leaves</tissue>
    </source>
</reference>
<feature type="region of interest" description="Disordered" evidence="1">
    <location>
        <begin position="128"/>
        <end position="150"/>
    </location>
</feature>
<proteinExistence type="predicted"/>
<sequence length="240" mass="26853">MIWNNPLKWGLSDVYQETSPIICNCTADNLEVANENEGCEAIANGLMEGMQVMAKKTVAEEGQKTHTDSTHAPYNVLYGDTNNKECEPLIQTSLEYTATLEDDRRIEEFIKKKKMAIRPKHIRFCDDDEPKYDENNVDESSMEAPPGQVAMSENGTIEYPLKKAGNKVSLATKNVEKRVRGRKKRSGVEGKHIGEGLKQISSRIITLSRLGGDHKEEEEGLCSEDFESVGFRLKGVQVIS</sequence>
<organism evidence="2 3">
    <name type="scientific">Stylosanthes scabra</name>
    <dbReference type="NCBI Taxonomy" id="79078"/>
    <lineage>
        <taxon>Eukaryota</taxon>
        <taxon>Viridiplantae</taxon>
        <taxon>Streptophyta</taxon>
        <taxon>Embryophyta</taxon>
        <taxon>Tracheophyta</taxon>
        <taxon>Spermatophyta</taxon>
        <taxon>Magnoliopsida</taxon>
        <taxon>eudicotyledons</taxon>
        <taxon>Gunneridae</taxon>
        <taxon>Pentapetalae</taxon>
        <taxon>rosids</taxon>
        <taxon>fabids</taxon>
        <taxon>Fabales</taxon>
        <taxon>Fabaceae</taxon>
        <taxon>Papilionoideae</taxon>
        <taxon>50 kb inversion clade</taxon>
        <taxon>dalbergioids sensu lato</taxon>
        <taxon>Dalbergieae</taxon>
        <taxon>Pterocarpus clade</taxon>
        <taxon>Stylosanthes</taxon>
    </lineage>
</organism>
<evidence type="ECO:0000313" key="2">
    <source>
        <dbReference type="EMBL" id="MED6223122.1"/>
    </source>
</evidence>
<comment type="caution">
    <text evidence="2">The sequence shown here is derived from an EMBL/GenBank/DDBJ whole genome shotgun (WGS) entry which is preliminary data.</text>
</comment>
<dbReference type="EMBL" id="JASCZI010272670">
    <property type="protein sequence ID" value="MED6223122.1"/>
    <property type="molecule type" value="Genomic_DNA"/>
</dbReference>
<evidence type="ECO:0000256" key="1">
    <source>
        <dbReference type="SAM" id="MobiDB-lite"/>
    </source>
</evidence>
<dbReference type="Proteomes" id="UP001341840">
    <property type="component" value="Unassembled WGS sequence"/>
</dbReference>
<evidence type="ECO:0000313" key="3">
    <source>
        <dbReference type="Proteomes" id="UP001341840"/>
    </source>
</evidence>
<accession>A0ABU6ZME8</accession>